<reference evidence="6 7" key="1">
    <citation type="submission" date="2024-01" db="EMBL/GenBank/DDBJ databases">
        <title>Comparative genomics of Cryptococcus and Kwoniella reveals pathogenesis evolution and contrasting modes of karyotype evolution via chromosome fusion or intercentromeric recombination.</title>
        <authorList>
            <person name="Coelho M.A."/>
            <person name="David-Palma M."/>
            <person name="Shea T."/>
            <person name="Bowers K."/>
            <person name="McGinley-Smith S."/>
            <person name="Mohammad A.W."/>
            <person name="Gnirke A."/>
            <person name="Yurkov A.M."/>
            <person name="Nowrousian M."/>
            <person name="Sun S."/>
            <person name="Cuomo C.A."/>
            <person name="Heitman J."/>
        </authorList>
    </citation>
    <scope>NUCLEOTIDE SEQUENCE [LARGE SCALE GENOMIC DNA]</scope>
    <source>
        <strain evidence="6">CBS 11374</strain>
    </source>
</reference>
<sequence>MYASSSRIAINTTLKASRTFSTTSTRLARRETFVELLEDVPGLGRTFDRLFVAPGRARNDLVPTRKARFVPFKDNSQRQVYRATDADRSILSDLRIESPSSSSASSSNEERTSYHYSEPEPTSQSLLNSLHLVPSILIFERRTVSPDYPTLHGSLTLSDIQDKLDKEFNLPSSEIEVSWIGKEQGSRMKELDSWSAELKLRKGGKESIQVTIQVDRLEESQ</sequence>
<evidence type="ECO:0000259" key="5">
    <source>
        <dbReference type="Pfam" id="PF01281"/>
    </source>
</evidence>
<dbReference type="InterPro" id="IPR000244">
    <property type="entry name" value="Ribosomal_bL9"/>
</dbReference>
<proteinExistence type="inferred from homology"/>
<gene>
    <name evidence="6" type="ORF">IL334_007582</name>
</gene>
<dbReference type="Proteomes" id="UP001329825">
    <property type="component" value="Chromosome 11"/>
</dbReference>
<evidence type="ECO:0000256" key="4">
    <source>
        <dbReference type="SAM" id="MobiDB-lite"/>
    </source>
</evidence>
<keyword evidence="7" id="KW-1185">Reference proteome</keyword>
<organism evidence="6 7">
    <name type="scientific">Kwoniella shivajii</name>
    <dbReference type="NCBI Taxonomy" id="564305"/>
    <lineage>
        <taxon>Eukaryota</taxon>
        <taxon>Fungi</taxon>
        <taxon>Dikarya</taxon>
        <taxon>Basidiomycota</taxon>
        <taxon>Agaricomycotina</taxon>
        <taxon>Tremellomycetes</taxon>
        <taxon>Tremellales</taxon>
        <taxon>Cryptococcaceae</taxon>
        <taxon>Kwoniella</taxon>
    </lineage>
</organism>
<evidence type="ECO:0000256" key="1">
    <source>
        <dbReference type="ARBA" id="ARBA00010605"/>
    </source>
</evidence>
<keyword evidence="2" id="KW-0689">Ribosomal protein</keyword>
<dbReference type="InterPro" id="IPR009027">
    <property type="entry name" value="Ribosomal_bL9/RNase_H1_N"/>
</dbReference>
<dbReference type="GeneID" id="87959712"/>
<dbReference type="EMBL" id="CP141891">
    <property type="protein sequence ID" value="WRT70584.1"/>
    <property type="molecule type" value="Genomic_DNA"/>
</dbReference>
<feature type="domain" description="Ribosomal protein L9" evidence="5">
    <location>
        <begin position="35"/>
        <end position="68"/>
    </location>
</feature>
<evidence type="ECO:0000256" key="3">
    <source>
        <dbReference type="ARBA" id="ARBA00023274"/>
    </source>
</evidence>
<dbReference type="InterPro" id="IPR036935">
    <property type="entry name" value="Ribosomal_bL9_N_sf"/>
</dbReference>
<dbReference type="Pfam" id="PF01281">
    <property type="entry name" value="Ribosomal_L9_N"/>
    <property type="match status" value="1"/>
</dbReference>
<name>A0ABZ1D924_9TREE</name>
<evidence type="ECO:0000256" key="2">
    <source>
        <dbReference type="ARBA" id="ARBA00022980"/>
    </source>
</evidence>
<accession>A0ABZ1D924</accession>
<feature type="compositionally biased region" description="Low complexity" evidence="4">
    <location>
        <begin position="98"/>
        <end position="107"/>
    </location>
</feature>
<evidence type="ECO:0000313" key="7">
    <source>
        <dbReference type="Proteomes" id="UP001329825"/>
    </source>
</evidence>
<feature type="region of interest" description="Disordered" evidence="4">
    <location>
        <begin position="92"/>
        <end position="122"/>
    </location>
</feature>
<dbReference type="RefSeq" id="XP_062795323.1">
    <property type="nucleotide sequence ID" value="XM_062939272.1"/>
</dbReference>
<dbReference type="InterPro" id="IPR020070">
    <property type="entry name" value="Ribosomal_bL9_N"/>
</dbReference>
<dbReference type="PANTHER" id="PTHR21368">
    <property type="entry name" value="50S RIBOSOMAL PROTEIN L9"/>
    <property type="match status" value="1"/>
</dbReference>
<comment type="similarity">
    <text evidence="1">Belongs to the bacterial ribosomal protein bL9 family.</text>
</comment>
<evidence type="ECO:0000313" key="6">
    <source>
        <dbReference type="EMBL" id="WRT70584.1"/>
    </source>
</evidence>
<keyword evidence="3" id="KW-0687">Ribonucleoprotein</keyword>
<dbReference type="SUPFAM" id="SSF55658">
    <property type="entry name" value="L9 N-domain-like"/>
    <property type="match status" value="1"/>
</dbReference>
<dbReference type="Gene3D" id="3.40.5.10">
    <property type="entry name" value="Ribosomal protein L9, N-terminal domain"/>
    <property type="match status" value="1"/>
</dbReference>
<protein>
    <recommendedName>
        <fullName evidence="5">Ribosomal protein L9 domain-containing protein</fullName>
    </recommendedName>
</protein>